<evidence type="ECO:0000256" key="5">
    <source>
        <dbReference type="ARBA" id="ARBA00023049"/>
    </source>
</evidence>
<protein>
    <submittedName>
        <fullName evidence="8">Putative oligoendopeptidase F</fullName>
    </submittedName>
</protein>
<dbReference type="GO" id="GO:0046872">
    <property type="term" value="F:metal ion binding"/>
    <property type="evidence" value="ECO:0007669"/>
    <property type="project" value="UniProtKB-UniRule"/>
</dbReference>
<keyword evidence="5 6" id="KW-0482">Metalloprotease</keyword>
<evidence type="ECO:0000256" key="4">
    <source>
        <dbReference type="ARBA" id="ARBA00022833"/>
    </source>
</evidence>
<sequence length="594" mass="68362">MRRSWRCRRLPFAHAQTQRRATAHPCSDLYDPQSMTAAQHFDPTRWEQLEPLYARLLQRAIHSAEDLERLLLDRSDLDASADEAQANLYIAMTCHTDDPARQKAFLDFVQHVEPQLKKVGFELDRRIAESPFAAQLDAARYGTYLRGVRQEVRLFRAENVPLQTEATTHDQEYSRLSGEMTVEYDGREQTLPQMAKYLEDTDRGVREASWRCVVDRRLRDREAIDTIYDKLVALRHQMALNAGFPNFRDFQHQRMHRFDYTSEDCARFHDAVERTCMPVLKRLHRERAQALGLSALRPWDVKVDLHGRPPLRPFTDANDLVQRSSRAFHRLDGELGALFDTMRTGECLDLDSRKGKAPGGYQYQRQHSRTPFIFMNASGLQRDVVTMVHEAGHAFHSMLSRHDPLLAYRGSPIEFAEVASMSMELLTFPQLSEFYSEADAARAKRDLLEGLAGMLPWIATIDAFQHWVYTHPTHSREERTREWVALQKRFGGEIDWTGCEPALEAMWQRQLHLFGSPFYYVEYGIAQLGALQVWSQSRRSPSEALANYKRALSLGGSRPLPALFEAAGMPFDFSASTVQRLMDDVQSELEAIPA</sequence>
<feature type="domain" description="Peptidase M3A/M3B catalytic" evidence="7">
    <location>
        <begin position="197"/>
        <end position="573"/>
    </location>
</feature>
<dbReference type="PANTHER" id="PTHR11804">
    <property type="entry name" value="PROTEASE M3 THIMET OLIGOPEPTIDASE-RELATED"/>
    <property type="match status" value="1"/>
</dbReference>
<dbReference type="SUPFAM" id="SSF55486">
    <property type="entry name" value="Metalloproteases ('zincins'), catalytic domain"/>
    <property type="match status" value="1"/>
</dbReference>
<dbReference type="GO" id="GO:0004222">
    <property type="term" value="F:metalloendopeptidase activity"/>
    <property type="evidence" value="ECO:0007669"/>
    <property type="project" value="InterPro"/>
</dbReference>
<dbReference type="InterPro" id="IPR011976">
    <property type="entry name" value="Pept_M3B_oligopep-rel"/>
</dbReference>
<keyword evidence="3 6" id="KW-0378">Hydrolase</keyword>
<reference evidence="8" key="1">
    <citation type="journal article" date="2008" name="FEMS Microbiol. Ecol.">
        <title>Metagenomic analysis of a freshwater toxic cyanobacteria bloom.</title>
        <authorList>
            <person name="Pope P.B."/>
            <person name="Patel B.K."/>
        </authorList>
    </citation>
    <scope>NUCLEOTIDE SEQUENCE</scope>
</reference>
<name>B1N6H6_9BACT</name>
<evidence type="ECO:0000256" key="2">
    <source>
        <dbReference type="ARBA" id="ARBA00022723"/>
    </source>
</evidence>
<evidence type="ECO:0000256" key="1">
    <source>
        <dbReference type="ARBA" id="ARBA00022670"/>
    </source>
</evidence>
<dbReference type="Gene3D" id="1.10.1370.30">
    <property type="match status" value="1"/>
</dbReference>
<evidence type="ECO:0000256" key="3">
    <source>
        <dbReference type="ARBA" id="ARBA00022801"/>
    </source>
</evidence>
<evidence type="ECO:0000256" key="6">
    <source>
        <dbReference type="RuleBase" id="RU003435"/>
    </source>
</evidence>
<dbReference type="InterPro" id="IPR045090">
    <property type="entry name" value="Pept_M3A_M3B"/>
</dbReference>
<evidence type="ECO:0000313" key="8">
    <source>
        <dbReference type="EMBL" id="ABM53522.1"/>
    </source>
</evidence>
<keyword evidence="4 6" id="KW-0862">Zinc</keyword>
<dbReference type="PANTHER" id="PTHR11804:SF48">
    <property type="entry name" value="PUTATIVE-RELATED"/>
    <property type="match status" value="1"/>
</dbReference>
<comment type="cofactor">
    <cofactor evidence="6">
        <name>Zn(2+)</name>
        <dbReference type="ChEBI" id="CHEBI:29105"/>
    </cofactor>
    <text evidence="6">Binds 1 zinc ion.</text>
</comment>
<evidence type="ECO:0000259" key="7">
    <source>
        <dbReference type="Pfam" id="PF01432"/>
    </source>
</evidence>
<dbReference type="GO" id="GO:0006518">
    <property type="term" value="P:peptide metabolic process"/>
    <property type="evidence" value="ECO:0007669"/>
    <property type="project" value="TreeGrafter"/>
</dbReference>
<proteinExistence type="inferred from homology"/>
<dbReference type="Pfam" id="PF01432">
    <property type="entry name" value="Peptidase_M3"/>
    <property type="match status" value="1"/>
</dbReference>
<dbReference type="NCBIfam" id="TIGR02289">
    <property type="entry name" value="M3_not_pepF"/>
    <property type="match status" value="1"/>
</dbReference>
<comment type="similarity">
    <text evidence="6">Belongs to the peptidase M3 family.</text>
</comment>
<dbReference type="EMBL" id="EF157668">
    <property type="protein sequence ID" value="ABM53522.1"/>
    <property type="molecule type" value="Genomic_DNA"/>
</dbReference>
<dbReference type="CDD" id="cd09606">
    <property type="entry name" value="M3B_PepF"/>
    <property type="match status" value="1"/>
</dbReference>
<accession>B1N6H6</accession>
<dbReference type="InterPro" id="IPR001567">
    <property type="entry name" value="Pept_M3A_M3B_dom"/>
</dbReference>
<dbReference type="AlphaFoldDB" id="B1N6H6"/>
<keyword evidence="1 6" id="KW-0645">Protease</keyword>
<dbReference type="GO" id="GO:0006508">
    <property type="term" value="P:proteolysis"/>
    <property type="evidence" value="ECO:0007669"/>
    <property type="project" value="UniProtKB-KW"/>
</dbReference>
<organism evidence="8">
    <name type="scientific">uncultured bacterium CBNPD1 BAC clone 543</name>
    <dbReference type="NCBI Taxonomy" id="417308"/>
    <lineage>
        <taxon>Bacteria</taxon>
        <taxon>environmental samples</taxon>
    </lineage>
</organism>
<keyword evidence="2 6" id="KW-0479">Metal-binding</keyword>